<dbReference type="InterPro" id="IPR003165">
    <property type="entry name" value="Piwi"/>
</dbReference>
<dbReference type="OrthoDB" id="10252740at2759"/>
<organism evidence="3 4">
    <name type="scientific">Perkinsus chesapeaki</name>
    <name type="common">Clam parasite</name>
    <name type="synonym">Perkinsus andrewsi</name>
    <dbReference type="NCBI Taxonomy" id="330153"/>
    <lineage>
        <taxon>Eukaryota</taxon>
        <taxon>Sar</taxon>
        <taxon>Alveolata</taxon>
        <taxon>Perkinsozoa</taxon>
        <taxon>Perkinsea</taxon>
        <taxon>Perkinsida</taxon>
        <taxon>Perkinsidae</taxon>
        <taxon>Perkinsus</taxon>
    </lineage>
</organism>
<dbReference type="PROSITE" id="PS50822">
    <property type="entry name" value="PIWI"/>
    <property type="match status" value="1"/>
</dbReference>
<evidence type="ECO:0000313" key="4">
    <source>
        <dbReference type="Proteomes" id="UP000591131"/>
    </source>
</evidence>
<evidence type="ECO:0000256" key="1">
    <source>
        <dbReference type="SAM" id="MobiDB-lite"/>
    </source>
</evidence>
<evidence type="ECO:0000259" key="2">
    <source>
        <dbReference type="PROSITE" id="PS50822"/>
    </source>
</evidence>
<keyword evidence="4" id="KW-1185">Reference proteome</keyword>
<dbReference type="PANTHER" id="PTHR22891">
    <property type="entry name" value="EUKARYOTIC TRANSLATION INITIATION FACTOR 2C"/>
    <property type="match status" value="1"/>
</dbReference>
<dbReference type="InterPro" id="IPR012337">
    <property type="entry name" value="RNaseH-like_sf"/>
</dbReference>
<dbReference type="SMART" id="SM00950">
    <property type="entry name" value="Piwi"/>
    <property type="match status" value="1"/>
</dbReference>
<name>A0A7J6L5E6_PERCH</name>
<dbReference type="Pfam" id="PF02171">
    <property type="entry name" value="Piwi"/>
    <property type="match status" value="1"/>
</dbReference>
<sequence length="907" mass="99545">MSDGSTLSHTKLIGVVTRLLGPPVGESVRGDGSKVPVCRWLIDLASKSVFTTPAVSMPVTIDDEAESEGLVKLEARAPLYVTANLSRVVELFLLQTLLRSNPPLSASPRLANASKSGMVFVPVKSGGSATTEGAFEDILGARAEQRVVEGTSEGGAAKLTVTMRNGRLQLTSGCPLPNFIRQVCRLLREQQNLAADETSSAMPTEGEIEDFNRFLDTEVRVVRQSRREKDRSPRGLVVSCAHTGKNMCYTILRIRRCSEKLRIDDREMSLREYYEEYKLEGKKEWTCQLQQQRCEAGDDVVIVAEDWKGRLIPIELCNVEPGQLLSVKPLASAAEAPKASLSSVWLLRERLASSLPMPPRSRQQSAGGGSEGTVLSAPDLEIDVQRRPLAVKGRVLPEVTLEFKDKQKPMPCSQGSWVITGQEFKRCAKYEISYGVLEVGECRGTVAFCEGLRAIGEGHGLKLKEQPCAQLRLDDASLTEAADVQRLAEWCRGELPEKSPAILFVFFPKRSRRAYCTVKDSTDRVAGVASQVIVSPGTKRTINQWQSILYTIDDIPPSESPPSSLLAPGSAAAKSRGPQHGGVIAAIPRMTQQTSLFATPNGTGRGGGGGAVGDDKSLAPRGCMVMAFTLERSERVGGLWIATGVGSLDNDVNAYASASSVQSTSTRIVNIEDLAFRLLERFYIVNSRLPQRLLVFRNAFPAGRFLTLQTAEFRDLMHAISDRVTQAILLKSGAFGRCSEKMRDRFAREKYTPGLTLMSVCHGSSQNLTFWCEKPQDCDRKTGNVPAGMIVDGTITQPNILNFYLVSQQCHTGTARPTHYMCLHDDNYIDPSLRAEELQQIVWSLCHLSARCTRTTSRPAPLVYAEALAKRVDCYMEANNVDEAEEGNKLLQEDGLTDKLQGLNYFL</sequence>
<accession>A0A7J6L5E6</accession>
<dbReference type="EMBL" id="JAAPAO010000735">
    <property type="protein sequence ID" value="KAF4654425.1"/>
    <property type="molecule type" value="Genomic_DNA"/>
</dbReference>
<protein>
    <submittedName>
        <fullName evidence="3">Eukaryotic translation initiation factor 2C</fullName>
    </submittedName>
</protein>
<keyword evidence="3" id="KW-0648">Protein biosynthesis</keyword>
<dbReference type="Gene3D" id="3.30.420.10">
    <property type="entry name" value="Ribonuclease H-like superfamily/Ribonuclease H"/>
    <property type="match status" value="1"/>
</dbReference>
<dbReference type="InterPro" id="IPR036397">
    <property type="entry name" value="RNaseH_sf"/>
</dbReference>
<dbReference type="Gene3D" id="3.40.50.2300">
    <property type="match status" value="1"/>
</dbReference>
<feature type="domain" description="Piwi" evidence="2">
    <location>
        <begin position="690"/>
        <end position="877"/>
    </location>
</feature>
<keyword evidence="3" id="KW-0396">Initiation factor</keyword>
<dbReference type="AlphaFoldDB" id="A0A7J6L5E6"/>
<feature type="region of interest" description="Disordered" evidence="1">
    <location>
        <begin position="559"/>
        <end position="578"/>
    </location>
</feature>
<dbReference type="Proteomes" id="UP000591131">
    <property type="component" value="Unassembled WGS sequence"/>
</dbReference>
<proteinExistence type="predicted"/>
<dbReference type="InterPro" id="IPR036085">
    <property type="entry name" value="PAZ_dom_sf"/>
</dbReference>
<dbReference type="GO" id="GO:0003676">
    <property type="term" value="F:nucleic acid binding"/>
    <property type="evidence" value="ECO:0007669"/>
    <property type="project" value="InterPro"/>
</dbReference>
<feature type="compositionally biased region" description="Low complexity" evidence="1">
    <location>
        <begin position="561"/>
        <end position="573"/>
    </location>
</feature>
<evidence type="ECO:0000313" key="3">
    <source>
        <dbReference type="EMBL" id="KAF4654425.1"/>
    </source>
</evidence>
<comment type="caution">
    <text evidence="3">The sequence shown here is derived from an EMBL/GenBank/DDBJ whole genome shotgun (WGS) entry which is preliminary data.</text>
</comment>
<reference evidence="3 4" key="1">
    <citation type="submission" date="2020-04" db="EMBL/GenBank/DDBJ databases">
        <title>Perkinsus chesapeaki whole genome sequence.</title>
        <authorList>
            <person name="Bogema D.R."/>
        </authorList>
    </citation>
    <scope>NUCLEOTIDE SEQUENCE [LARGE SCALE GENOMIC DNA]</scope>
    <source>
        <strain evidence="3">ATCC PRA-425</strain>
    </source>
</reference>
<dbReference type="GO" id="GO:0003743">
    <property type="term" value="F:translation initiation factor activity"/>
    <property type="evidence" value="ECO:0007669"/>
    <property type="project" value="UniProtKB-KW"/>
</dbReference>
<dbReference type="SUPFAM" id="SSF53098">
    <property type="entry name" value="Ribonuclease H-like"/>
    <property type="match status" value="1"/>
</dbReference>
<gene>
    <name evidence="3" type="primary">EIF2C4</name>
    <name evidence="3" type="ORF">FOL47_009985</name>
</gene>
<dbReference type="SUPFAM" id="SSF101690">
    <property type="entry name" value="PAZ domain"/>
    <property type="match status" value="1"/>
</dbReference>